<proteinExistence type="predicted"/>
<organism evidence="1 2">
    <name type="scientific">Pseudomonas sihuiensis</name>
    <dbReference type="NCBI Taxonomy" id="1274359"/>
    <lineage>
        <taxon>Bacteria</taxon>
        <taxon>Pseudomonadati</taxon>
        <taxon>Pseudomonadota</taxon>
        <taxon>Gammaproteobacteria</taxon>
        <taxon>Pseudomonadales</taxon>
        <taxon>Pseudomonadaceae</taxon>
        <taxon>Pseudomonas</taxon>
    </lineage>
</organism>
<dbReference type="RefSeq" id="WP_092374080.1">
    <property type="nucleotide sequence ID" value="NZ_LT629797.1"/>
</dbReference>
<sequence>MARKVKEAAPVAAPGADDLEVLHPEREVTIAGRQLVVREYGFVEGLKLRPLYAPLIENLKPVLAEGELPDLEQVLDLLVQDADALPQLMAAACDQPVEWVAGLGHEHGHNLMLVWWGVIGPFFVRSAAGQLLSERLRAMRRAGATSTPS</sequence>
<evidence type="ECO:0000313" key="2">
    <source>
        <dbReference type="Proteomes" id="UP000198675"/>
    </source>
</evidence>
<keyword evidence="2" id="KW-1185">Reference proteome</keyword>
<dbReference type="InterPro" id="IPR046583">
    <property type="entry name" value="DUF6631"/>
</dbReference>
<dbReference type="EMBL" id="LT629797">
    <property type="protein sequence ID" value="SDU75464.1"/>
    <property type="molecule type" value="Genomic_DNA"/>
</dbReference>
<reference evidence="2" key="1">
    <citation type="submission" date="2016-10" db="EMBL/GenBank/DDBJ databases">
        <authorList>
            <person name="Varghese N."/>
            <person name="Submissions S."/>
        </authorList>
    </citation>
    <scope>NUCLEOTIDE SEQUENCE [LARGE SCALE GENOMIC DNA]</scope>
    <source>
        <strain evidence="2">KCTC 32246</strain>
    </source>
</reference>
<dbReference type="Proteomes" id="UP000198675">
    <property type="component" value="Chromosome I"/>
</dbReference>
<accession>A0A1H2L3Q3</accession>
<gene>
    <name evidence="1" type="ORF">SAMN05216363_0037</name>
</gene>
<dbReference type="Pfam" id="PF20336">
    <property type="entry name" value="DUF6631"/>
    <property type="match status" value="1"/>
</dbReference>
<dbReference type="AlphaFoldDB" id="A0A1H2L3Q3"/>
<evidence type="ECO:0000313" key="1">
    <source>
        <dbReference type="EMBL" id="SDU75464.1"/>
    </source>
</evidence>
<protein>
    <submittedName>
        <fullName evidence="1">Uncharacterized protein</fullName>
    </submittedName>
</protein>
<name>A0A1H2L3Q3_9PSED</name>